<evidence type="ECO:0000313" key="7">
    <source>
        <dbReference type="Ensembl" id="ENSSPUP00000009469.1"/>
    </source>
</evidence>
<organism evidence="7 8">
    <name type="scientific">Sphenodon punctatus</name>
    <name type="common">Tuatara</name>
    <name type="synonym">Hatteria punctata</name>
    <dbReference type="NCBI Taxonomy" id="8508"/>
    <lineage>
        <taxon>Eukaryota</taxon>
        <taxon>Metazoa</taxon>
        <taxon>Chordata</taxon>
        <taxon>Craniata</taxon>
        <taxon>Vertebrata</taxon>
        <taxon>Euteleostomi</taxon>
        <taxon>Lepidosauria</taxon>
        <taxon>Sphenodontia</taxon>
        <taxon>Sphenodontidae</taxon>
        <taxon>Sphenodon</taxon>
    </lineage>
</organism>
<dbReference type="InterPro" id="IPR036855">
    <property type="entry name" value="Znf_CCCH_sf"/>
</dbReference>
<proteinExistence type="predicted"/>
<feature type="compositionally biased region" description="Acidic residues" evidence="5">
    <location>
        <begin position="186"/>
        <end position="202"/>
    </location>
</feature>
<name>A0A8D0GJ40_SPHPU</name>
<feature type="compositionally biased region" description="Polar residues" evidence="5">
    <location>
        <begin position="84"/>
        <end position="95"/>
    </location>
</feature>
<dbReference type="Proteomes" id="UP000694392">
    <property type="component" value="Unplaced"/>
</dbReference>
<reference evidence="7" key="1">
    <citation type="submission" date="2025-08" db="UniProtKB">
        <authorList>
            <consortium name="Ensembl"/>
        </authorList>
    </citation>
    <scope>IDENTIFICATION</scope>
</reference>
<protein>
    <recommendedName>
        <fullName evidence="6">C3H1-type domain-containing protein</fullName>
    </recommendedName>
</protein>
<dbReference type="SMART" id="SM00356">
    <property type="entry name" value="ZnF_C3H1"/>
    <property type="match status" value="1"/>
</dbReference>
<feature type="compositionally biased region" description="Acidic residues" evidence="5">
    <location>
        <begin position="136"/>
        <end position="159"/>
    </location>
</feature>
<keyword evidence="8" id="KW-1185">Reference proteome</keyword>
<evidence type="ECO:0000259" key="6">
    <source>
        <dbReference type="PROSITE" id="PS50103"/>
    </source>
</evidence>
<feature type="compositionally biased region" description="Basic and acidic residues" evidence="5">
    <location>
        <begin position="160"/>
        <end position="185"/>
    </location>
</feature>
<dbReference type="GO" id="GO:0071011">
    <property type="term" value="C:precatalytic spliceosome"/>
    <property type="evidence" value="ECO:0007669"/>
    <property type="project" value="TreeGrafter"/>
</dbReference>
<feature type="zinc finger region" description="C3H1-type" evidence="4">
    <location>
        <begin position="214"/>
        <end position="240"/>
    </location>
</feature>
<dbReference type="GO" id="GO:0003723">
    <property type="term" value="F:RNA binding"/>
    <property type="evidence" value="ECO:0007669"/>
    <property type="project" value="TreeGrafter"/>
</dbReference>
<feature type="compositionally biased region" description="Acidic residues" evidence="5">
    <location>
        <begin position="118"/>
        <end position="129"/>
    </location>
</feature>
<keyword evidence="3 4" id="KW-0862">Zinc</keyword>
<feature type="compositionally biased region" description="Basic and acidic residues" evidence="5">
    <location>
        <begin position="1"/>
        <end position="15"/>
    </location>
</feature>
<keyword evidence="1 4" id="KW-0479">Metal-binding</keyword>
<evidence type="ECO:0000313" key="8">
    <source>
        <dbReference type="Proteomes" id="UP000694392"/>
    </source>
</evidence>
<evidence type="ECO:0000256" key="4">
    <source>
        <dbReference type="PROSITE-ProRule" id="PRU00723"/>
    </source>
</evidence>
<dbReference type="Pfam" id="PF18044">
    <property type="entry name" value="zf-CCCH_4"/>
    <property type="match status" value="1"/>
</dbReference>
<dbReference type="InterPro" id="IPR041367">
    <property type="entry name" value="Znf-CCCH_4"/>
</dbReference>
<feature type="compositionally biased region" description="Acidic residues" evidence="5">
    <location>
        <begin position="47"/>
        <end position="72"/>
    </location>
</feature>
<accession>A0A8D0GJ40</accession>
<dbReference type="AlphaFoldDB" id="A0A8D0GJ40"/>
<dbReference type="PANTHER" id="PTHR46582:SF1">
    <property type="entry name" value="ZINC FINGER CCCH DOMAIN-CONTAINING PROTEIN 18"/>
    <property type="match status" value="1"/>
</dbReference>
<dbReference type="GO" id="GO:0008270">
    <property type="term" value="F:zinc ion binding"/>
    <property type="evidence" value="ECO:0007669"/>
    <property type="project" value="UniProtKB-KW"/>
</dbReference>
<dbReference type="PROSITE" id="PS50103">
    <property type="entry name" value="ZF_C3H1"/>
    <property type="match status" value="1"/>
</dbReference>
<feature type="compositionally biased region" description="Basic and acidic residues" evidence="5">
    <location>
        <begin position="203"/>
        <end position="212"/>
    </location>
</feature>
<dbReference type="Ensembl" id="ENSSPUT00000010100.1">
    <property type="protein sequence ID" value="ENSSPUP00000009469.1"/>
    <property type="gene ID" value="ENSSPUG00000007367.1"/>
</dbReference>
<feature type="region of interest" description="Disordered" evidence="5">
    <location>
        <begin position="1"/>
        <end position="216"/>
    </location>
</feature>
<dbReference type="InterPro" id="IPR000571">
    <property type="entry name" value="Znf_CCCH"/>
</dbReference>
<dbReference type="GeneTree" id="ENSGT00730000111190"/>
<dbReference type="InterPro" id="IPR052647">
    <property type="entry name" value="Zinc_finger_CCCH-type"/>
</dbReference>
<feature type="compositionally biased region" description="Acidic residues" evidence="5">
    <location>
        <begin position="16"/>
        <end position="25"/>
    </location>
</feature>
<sequence length="431" mass="49428">MDVSESLERNPRSPNEEEDQQLSDDEILKESSLDRELDGKSGQGAVLDEEEEEAARELSQGEEENHSEEEDHLSETKSQDSDNNEQGQELKSSPCSKEEDRTNDLGDEASSVTRELDEHELDYDEEVPEEPNAVTAEDEAEKAGGEEDEEEEKGDDAPEDDKKSSGKSDDEKDGCDPLKEKKKEEDDGEIDDGEIDDDDLEEGEVKDPSDRKVRPRPTCRFFMKGHCTWGMNCRFIHPGVNDKGNYSLITKPDPFPPNGAPPIGPHPLMPANPWGGPVADEILPPPPPDPPAESAWERGLRHAKEVLKKATMRKEQEPDFEEKRFTVTIGEDEREFDKENEFFRDWNYRITRDVRDTTEVDIKETINYGLDPYTDPYYDYEIERFWRGGQYENFRVQYTDPDPYRNYRVSKVIASDLNFPAVFQDLILWPP</sequence>
<evidence type="ECO:0000256" key="2">
    <source>
        <dbReference type="ARBA" id="ARBA00022771"/>
    </source>
</evidence>
<evidence type="ECO:0000256" key="3">
    <source>
        <dbReference type="ARBA" id="ARBA00022833"/>
    </source>
</evidence>
<reference evidence="7" key="2">
    <citation type="submission" date="2025-09" db="UniProtKB">
        <authorList>
            <consortium name="Ensembl"/>
        </authorList>
    </citation>
    <scope>IDENTIFICATION</scope>
</reference>
<keyword evidence="2 4" id="KW-0863">Zinc-finger</keyword>
<evidence type="ECO:0000256" key="1">
    <source>
        <dbReference type="ARBA" id="ARBA00022723"/>
    </source>
</evidence>
<feature type="domain" description="C3H1-type" evidence="6">
    <location>
        <begin position="214"/>
        <end position="240"/>
    </location>
</feature>
<dbReference type="Gene3D" id="4.10.1000.10">
    <property type="entry name" value="Zinc finger, CCCH-type"/>
    <property type="match status" value="1"/>
</dbReference>
<dbReference type="PANTHER" id="PTHR46582">
    <property type="entry name" value="ZINC FINGER CCCH DOMAIN-CONTAINING PROTEIN 18"/>
    <property type="match status" value="1"/>
</dbReference>
<feature type="compositionally biased region" description="Basic and acidic residues" evidence="5">
    <location>
        <begin position="26"/>
        <end position="39"/>
    </location>
</feature>
<evidence type="ECO:0000256" key="5">
    <source>
        <dbReference type="SAM" id="MobiDB-lite"/>
    </source>
</evidence>
<dbReference type="SUPFAM" id="SSF90229">
    <property type="entry name" value="CCCH zinc finger"/>
    <property type="match status" value="1"/>
</dbReference>